<evidence type="ECO:0000259" key="1">
    <source>
        <dbReference type="SMART" id="SM00327"/>
    </source>
</evidence>
<sequence>MGADNSKQKRPPNPPQRAFQKIRDQFESFDELQMALRNAGLESSNLILAIDYTKSNTWTGERSFHGKCLHAIDPNGANMNPYQSVIAILGRTLESFDDDKLIPVFGFGDSTTGGNACFPFLPDGRVCQGFGQVLERYTQITPGISLSGPTNFAPVIQEAIRICQAERSYHILVIVADGQVTSERETIAAIVAASNLPLCASYALCVRRSHIFSAAIIMVGVGDGPWGMMEKFDDELPARRFDNFQFVEYNKTLRYNAHNPEVGFATAALMEIPEQYKTICKLGLL</sequence>
<protein>
    <submittedName>
        <fullName evidence="3">Aste57867_14170 protein</fullName>
    </submittedName>
</protein>
<evidence type="ECO:0000313" key="3">
    <source>
        <dbReference type="EMBL" id="VFT90995.1"/>
    </source>
</evidence>
<name>A0A485L0W2_9STRA</name>
<evidence type="ECO:0000313" key="4">
    <source>
        <dbReference type="Proteomes" id="UP000332933"/>
    </source>
</evidence>
<organism evidence="3 4">
    <name type="scientific">Aphanomyces stellatus</name>
    <dbReference type="NCBI Taxonomy" id="120398"/>
    <lineage>
        <taxon>Eukaryota</taxon>
        <taxon>Sar</taxon>
        <taxon>Stramenopiles</taxon>
        <taxon>Oomycota</taxon>
        <taxon>Saprolegniomycetes</taxon>
        <taxon>Saprolegniales</taxon>
        <taxon>Verrucalvaceae</taxon>
        <taxon>Aphanomyces</taxon>
    </lineage>
</organism>
<reference evidence="2" key="2">
    <citation type="submission" date="2019-06" db="EMBL/GenBank/DDBJ databases">
        <title>Genomics analysis of Aphanomyces spp. identifies a new class of oomycete effector associated with host adaptation.</title>
        <authorList>
            <person name="Gaulin E."/>
        </authorList>
    </citation>
    <scope>NUCLEOTIDE SEQUENCE</scope>
    <source>
        <strain evidence="2">CBS 578.67</strain>
    </source>
</reference>
<dbReference type="Proteomes" id="UP000332933">
    <property type="component" value="Unassembled WGS sequence"/>
</dbReference>
<dbReference type="PANTHER" id="PTHR45751:SF11">
    <property type="entry name" value="COPINE FAMILY PROTEIN 2"/>
    <property type="match status" value="1"/>
</dbReference>
<reference evidence="3 4" key="1">
    <citation type="submission" date="2019-03" db="EMBL/GenBank/DDBJ databases">
        <authorList>
            <person name="Gaulin E."/>
            <person name="Dumas B."/>
        </authorList>
    </citation>
    <scope>NUCLEOTIDE SEQUENCE [LARGE SCALE GENOMIC DNA]</scope>
    <source>
        <strain evidence="3">CBS 568.67</strain>
    </source>
</reference>
<feature type="domain" description="VWFA" evidence="1">
    <location>
        <begin position="43"/>
        <end position="259"/>
    </location>
</feature>
<accession>A0A485L0W2</accession>
<proteinExistence type="predicted"/>
<dbReference type="GO" id="GO:0005634">
    <property type="term" value="C:nucleus"/>
    <property type="evidence" value="ECO:0007669"/>
    <property type="project" value="TreeGrafter"/>
</dbReference>
<dbReference type="InterPro" id="IPR010734">
    <property type="entry name" value="Copine_C"/>
</dbReference>
<gene>
    <name evidence="3" type="primary">Aste57867_14170</name>
    <name evidence="2" type="ORF">As57867_014119</name>
    <name evidence="3" type="ORF">ASTE57867_14170</name>
</gene>
<evidence type="ECO:0000313" key="2">
    <source>
        <dbReference type="EMBL" id="KAF0694982.1"/>
    </source>
</evidence>
<dbReference type="AlphaFoldDB" id="A0A485L0W2"/>
<dbReference type="SMART" id="SM00327">
    <property type="entry name" value="VWA"/>
    <property type="match status" value="1"/>
</dbReference>
<dbReference type="OrthoDB" id="5855668at2759"/>
<dbReference type="GO" id="GO:0004842">
    <property type="term" value="F:ubiquitin-protein transferase activity"/>
    <property type="evidence" value="ECO:0007669"/>
    <property type="project" value="TreeGrafter"/>
</dbReference>
<dbReference type="EMBL" id="VJMH01005527">
    <property type="protein sequence ID" value="KAF0694982.1"/>
    <property type="molecule type" value="Genomic_DNA"/>
</dbReference>
<dbReference type="InterPro" id="IPR002035">
    <property type="entry name" value="VWF_A"/>
</dbReference>
<dbReference type="PANTHER" id="PTHR45751">
    <property type="entry name" value="COPINE FAMILY PROTEIN 1"/>
    <property type="match status" value="1"/>
</dbReference>
<dbReference type="InterPro" id="IPR052079">
    <property type="entry name" value="E3_ligase/Copine_domain"/>
</dbReference>
<dbReference type="EMBL" id="CAADRA010005548">
    <property type="protein sequence ID" value="VFT90995.1"/>
    <property type="molecule type" value="Genomic_DNA"/>
</dbReference>
<keyword evidence="4" id="KW-1185">Reference proteome</keyword>
<dbReference type="Pfam" id="PF07002">
    <property type="entry name" value="Copine"/>
    <property type="match status" value="1"/>
</dbReference>
<dbReference type="InterPro" id="IPR036465">
    <property type="entry name" value="vWFA_dom_sf"/>
</dbReference>
<dbReference type="GO" id="GO:0016567">
    <property type="term" value="P:protein ubiquitination"/>
    <property type="evidence" value="ECO:0007669"/>
    <property type="project" value="TreeGrafter"/>
</dbReference>
<dbReference type="SUPFAM" id="SSF53300">
    <property type="entry name" value="vWA-like"/>
    <property type="match status" value="1"/>
</dbReference>